<proteinExistence type="predicted"/>
<dbReference type="EMBL" id="VFMM01000001">
    <property type="protein sequence ID" value="TQJ19366.1"/>
    <property type="molecule type" value="Genomic_DNA"/>
</dbReference>
<keyword evidence="1" id="KW-1133">Transmembrane helix</keyword>
<gene>
    <name evidence="2" type="ORF">FB475_3531</name>
</gene>
<sequence length="100" mass="10849">MIVQAVGSRRLEDILTAIFFVVVLLPPAIAPTAYRSRLAALDKHLVPSTILMFIVLLCSLFVLLTEFLSRSVSLYVAVTAALVLTAVGAVLHSKRLRSAE</sequence>
<feature type="transmembrane region" description="Helical" evidence="1">
    <location>
        <begin position="71"/>
        <end position="91"/>
    </location>
</feature>
<organism evidence="2 3">
    <name type="scientific">Kribbella jejuensis</name>
    <dbReference type="NCBI Taxonomy" id="236068"/>
    <lineage>
        <taxon>Bacteria</taxon>
        <taxon>Bacillati</taxon>
        <taxon>Actinomycetota</taxon>
        <taxon>Actinomycetes</taxon>
        <taxon>Propionibacteriales</taxon>
        <taxon>Kribbellaceae</taxon>
        <taxon>Kribbella</taxon>
    </lineage>
</organism>
<keyword evidence="1" id="KW-0472">Membrane</keyword>
<keyword evidence="3" id="KW-1185">Reference proteome</keyword>
<evidence type="ECO:0000313" key="3">
    <source>
        <dbReference type="Proteomes" id="UP000316298"/>
    </source>
</evidence>
<accession>A0A542EW23</accession>
<evidence type="ECO:0000313" key="2">
    <source>
        <dbReference type="EMBL" id="TQJ19366.1"/>
    </source>
</evidence>
<feature type="transmembrane region" description="Helical" evidence="1">
    <location>
        <begin position="45"/>
        <end position="65"/>
    </location>
</feature>
<name>A0A542EW23_9ACTN</name>
<protein>
    <submittedName>
        <fullName evidence="2">Uncharacterized protein</fullName>
    </submittedName>
</protein>
<keyword evidence="1" id="KW-0812">Transmembrane</keyword>
<evidence type="ECO:0000256" key="1">
    <source>
        <dbReference type="SAM" id="Phobius"/>
    </source>
</evidence>
<dbReference type="Proteomes" id="UP000316298">
    <property type="component" value="Unassembled WGS sequence"/>
</dbReference>
<dbReference type="AlphaFoldDB" id="A0A542EW23"/>
<reference evidence="2 3" key="1">
    <citation type="submission" date="2019-06" db="EMBL/GenBank/DDBJ databases">
        <title>Sequencing the genomes of 1000 actinobacteria strains.</title>
        <authorList>
            <person name="Klenk H.-P."/>
        </authorList>
    </citation>
    <scope>NUCLEOTIDE SEQUENCE [LARGE SCALE GENOMIC DNA]</scope>
    <source>
        <strain evidence="2 3">DSM 17305</strain>
    </source>
</reference>
<comment type="caution">
    <text evidence="2">The sequence shown here is derived from an EMBL/GenBank/DDBJ whole genome shotgun (WGS) entry which is preliminary data.</text>
</comment>
<feature type="transmembrane region" description="Helical" evidence="1">
    <location>
        <begin position="14"/>
        <end position="33"/>
    </location>
</feature>